<dbReference type="VEuPathDB" id="VectorBase:HLOH_055856"/>
<evidence type="ECO:0000256" key="2">
    <source>
        <dbReference type="SAM" id="MobiDB-lite"/>
    </source>
</evidence>
<evidence type="ECO:0000313" key="3">
    <source>
        <dbReference type="EMBL" id="KAH9362597.1"/>
    </source>
</evidence>
<sequence>MNEARAAAISENQSQAQPDESASSVQNVPEVSETELSDIHSILTTMDFTSSLLSSETKQSAGCDVAPPKASAVQSMVGVMTKFTDHVETEFLSKILDATSSLKDCQDFTDSLKAVIAYLLDQNRLLLKCLGDIGTEAEKRADLLQQRLRETAVTTRGARCVVEALSEENSRLKSRNENLDHDLHSLLSIVKVARTTGNWEGACAMNGSTLESNDGHPTKTSSHEDTAADGGPQPDHATYSGMAHHSLSGMDNSTQTEDSRKTSGVTSTQTDAELEAQSKTLLAMQLQTHLDSSSKQVELMEQALQNLEKKLSASRQECDDLKKEVTCVQVKLEHAEAATKKEQEVNTQLRTEVIALLSF</sequence>
<name>A0A9J6FHU9_HAELO</name>
<comment type="caution">
    <text evidence="3">The sequence shown here is derived from an EMBL/GenBank/DDBJ whole genome shotgun (WGS) entry which is preliminary data.</text>
</comment>
<reference evidence="3 4" key="1">
    <citation type="journal article" date="2020" name="Cell">
        <title>Large-Scale Comparative Analyses of Tick Genomes Elucidate Their Genetic Diversity and Vector Capacities.</title>
        <authorList>
            <consortium name="Tick Genome and Microbiome Consortium (TIGMIC)"/>
            <person name="Jia N."/>
            <person name="Wang J."/>
            <person name="Shi W."/>
            <person name="Du L."/>
            <person name="Sun Y."/>
            <person name="Zhan W."/>
            <person name="Jiang J.F."/>
            <person name="Wang Q."/>
            <person name="Zhang B."/>
            <person name="Ji P."/>
            <person name="Bell-Sakyi L."/>
            <person name="Cui X.M."/>
            <person name="Yuan T.T."/>
            <person name="Jiang B.G."/>
            <person name="Yang W.F."/>
            <person name="Lam T.T."/>
            <person name="Chang Q.C."/>
            <person name="Ding S.J."/>
            <person name="Wang X.J."/>
            <person name="Zhu J.G."/>
            <person name="Ruan X.D."/>
            <person name="Zhao L."/>
            <person name="Wei J.T."/>
            <person name="Ye R.Z."/>
            <person name="Que T.C."/>
            <person name="Du C.H."/>
            <person name="Zhou Y.H."/>
            <person name="Cheng J.X."/>
            <person name="Dai P.F."/>
            <person name="Guo W.B."/>
            <person name="Han X.H."/>
            <person name="Huang E.J."/>
            <person name="Li L.F."/>
            <person name="Wei W."/>
            <person name="Gao Y.C."/>
            <person name="Liu J.Z."/>
            <person name="Shao H.Z."/>
            <person name="Wang X."/>
            <person name="Wang C.C."/>
            <person name="Yang T.C."/>
            <person name="Huo Q.B."/>
            <person name="Li W."/>
            <person name="Chen H.Y."/>
            <person name="Chen S.E."/>
            <person name="Zhou L.G."/>
            <person name="Ni X.B."/>
            <person name="Tian J.H."/>
            <person name="Sheng Y."/>
            <person name="Liu T."/>
            <person name="Pan Y.S."/>
            <person name="Xia L.Y."/>
            <person name="Li J."/>
            <person name="Zhao F."/>
            <person name="Cao W.C."/>
        </authorList>
    </citation>
    <scope>NUCLEOTIDE SEQUENCE [LARGE SCALE GENOMIC DNA]</scope>
    <source>
        <strain evidence="3">HaeL-2018</strain>
    </source>
</reference>
<dbReference type="Proteomes" id="UP000821853">
    <property type="component" value="Chromosome 1"/>
</dbReference>
<evidence type="ECO:0000313" key="4">
    <source>
        <dbReference type="Proteomes" id="UP000821853"/>
    </source>
</evidence>
<organism evidence="3 4">
    <name type="scientific">Haemaphysalis longicornis</name>
    <name type="common">Bush tick</name>
    <dbReference type="NCBI Taxonomy" id="44386"/>
    <lineage>
        <taxon>Eukaryota</taxon>
        <taxon>Metazoa</taxon>
        <taxon>Ecdysozoa</taxon>
        <taxon>Arthropoda</taxon>
        <taxon>Chelicerata</taxon>
        <taxon>Arachnida</taxon>
        <taxon>Acari</taxon>
        <taxon>Parasitiformes</taxon>
        <taxon>Ixodida</taxon>
        <taxon>Ixodoidea</taxon>
        <taxon>Ixodidae</taxon>
        <taxon>Haemaphysalinae</taxon>
        <taxon>Haemaphysalis</taxon>
    </lineage>
</organism>
<feature type="region of interest" description="Disordered" evidence="2">
    <location>
        <begin position="205"/>
        <end position="270"/>
    </location>
</feature>
<feature type="compositionally biased region" description="Basic and acidic residues" evidence="2">
    <location>
        <begin position="213"/>
        <end position="226"/>
    </location>
</feature>
<proteinExistence type="predicted"/>
<feature type="compositionally biased region" description="Polar residues" evidence="2">
    <location>
        <begin position="249"/>
        <end position="270"/>
    </location>
</feature>
<accession>A0A9J6FHU9</accession>
<gene>
    <name evidence="3" type="ORF">HPB48_015489</name>
</gene>
<feature type="compositionally biased region" description="Polar residues" evidence="2">
    <location>
        <begin position="10"/>
        <end position="29"/>
    </location>
</feature>
<dbReference type="AlphaFoldDB" id="A0A9J6FHU9"/>
<dbReference type="OrthoDB" id="6511019at2759"/>
<dbReference type="EMBL" id="JABSTR010000001">
    <property type="protein sequence ID" value="KAH9362597.1"/>
    <property type="molecule type" value="Genomic_DNA"/>
</dbReference>
<protein>
    <submittedName>
        <fullName evidence="3">Uncharacterized protein</fullName>
    </submittedName>
</protein>
<evidence type="ECO:0000256" key="1">
    <source>
        <dbReference type="SAM" id="Coils"/>
    </source>
</evidence>
<feature type="region of interest" description="Disordered" evidence="2">
    <location>
        <begin position="1"/>
        <end position="30"/>
    </location>
</feature>
<feature type="coiled-coil region" evidence="1">
    <location>
        <begin position="290"/>
        <end position="352"/>
    </location>
</feature>
<keyword evidence="1" id="KW-0175">Coiled coil</keyword>
<keyword evidence="4" id="KW-1185">Reference proteome</keyword>